<dbReference type="RefSeq" id="WP_048707086.1">
    <property type="nucleotide sequence ID" value="NZ_CP116394.1"/>
</dbReference>
<accession>A0AB38XR93</accession>
<evidence type="ECO:0000313" key="2">
    <source>
        <dbReference type="Proteomes" id="UP001211044"/>
    </source>
</evidence>
<organism evidence="1 2">
    <name type="scientific">Winkia neuii subsp. anitrata</name>
    <dbReference type="NCBI Taxonomy" id="29318"/>
    <lineage>
        <taxon>Bacteria</taxon>
        <taxon>Bacillati</taxon>
        <taxon>Actinomycetota</taxon>
        <taxon>Actinomycetes</taxon>
        <taxon>Actinomycetales</taxon>
        <taxon>Actinomycetaceae</taxon>
        <taxon>Winkia</taxon>
    </lineage>
</organism>
<name>A0AB38XR93_9ACTO</name>
<dbReference type="Proteomes" id="UP001211044">
    <property type="component" value="Chromosome"/>
</dbReference>
<reference evidence="1" key="1">
    <citation type="submission" date="2023-01" db="EMBL/GenBank/DDBJ databases">
        <title>Comparative Genomic Analysis of the Clinically-Derived Winkia Strain NY0527 Provides Evidence into the Taxonomic Reassignment of Winkia neuii and Characterizes Their Virulence Traits.</title>
        <authorList>
            <person name="Cai X."/>
            <person name="Peng Y."/>
            <person name="Li M."/>
            <person name="Qiu Y."/>
            <person name="Wang Y."/>
            <person name="Xu L."/>
            <person name="Hou Q."/>
        </authorList>
    </citation>
    <scope>NUCLEOTIDE SEQUENCE</scope>
    <source>
        <strain evidence="1">NY0527</strain>
    </source>
</reference>
<sequence length="95" mass="11031">MAKFLDDPVDLLNQILANTRKLERKAKNALPQKVKNHKETHRQLTEIEKNRMCASDAALRLFSQVQVETDNANFYDRAYAVLLAERDAEMEDHEC</sequence>
<gene>
    <name evidence="1" type="ORF">PIG85_04000</name>
</gene>
<evidence type="ECO:0000313" key="1">
    <source>
        <dbReference type="EMBL" id="WCE46819.1"/>
    </source>
</evidence>
<protein>
    <submittedName>
        <fullName evidence="1">Uncharacterized protein</fullName>
    </submittedName>
</protein>
<dbReference type="EMBL" id="CP116394">
    <property type="protein sequence ID" value="WCE46819.1"/>
    <property type="molecule type" value="Genomic_DNA"/>
</dbReference>
<dbReference type="AlphaFoldDB" id="A0AB38XR93"/>
<dbReference type="KEGG" id="wne:PIG85_04000"/>
<proteinExistence type="predicted"/>